<keyword evidence="3" id="KW-1185">Reference proteome</keyword>
<feature type="compositionally biased region" description="Polar residues" evidence="1">
    <location>
        <begin position="60"/>
        <end position="74"/>
    </location>
</feature>
<protein>
    <submittedName>
        <fullName evidence="2">Uncharacterized protein</fullName>
    </submittedName>
</protein>
<feature type="region of interest" description="Disordered" evidence="1">
    <location>
        <begin position="46"/>
        <end position="112"/>
    </location>
</feature>
<reference evidence="2" key="1">
    <citation type="submission" date="2019-08" db="EMBL/GenBank/DDBJ databases">
        <title>The improved chromosome-level genome for the pearl oyster Pinctada fucata martensii using PacBio sequencing and Hi-C.</title>
        <authorList>
            <person name="Zheng Z."/>
        </authorList>
    </citation>
    <scope>NUCLEOTIDE SEQUENCE</scope>
    <source>
        <strain evidence="2">ZZ-2019</strain>
        <tissue evidence="2">Adductor muscle</tissue>
    </source>
</reference>
<dbReference type="AlphaFoldDB" id="A0AA89CCG8"/>
<proteinExistence type="predicted"/>
<sequence>MSDTKECEKRTAEGNEQTIENKLNDDFKEALDRLDDVKFEADADISEIHNGEIVEDESPETQSLGAESSTSGKSETTRSEADADERSEDKKSDVQSGKDAKSPPKEGKKGGKSVFSRLKRLTKFDKSREREEAQQQQQQQSKFSVIRIDKLPQVFVVKYLGKRDAKGLFGLHHVRKPVDEMVGDIKEKIRSYEKAEFPLVYMVFSGKGIDIREHKSNTVKEGVEFGLVPIDFISYGVQDIKYWRVFTFIVVRQISSRTKETECHAVLADSTINCRRMALSLGASFNVYKRKLATEGKVHNFQVELRPPDELAEQYGGDVEA</sequence>
<name>A0AA89CCG8_PINIB</name>
<dbReference type="SUPFAM" id="SSF50729">
    <property type="entry name" value="PH domain-like"/>
    <property type="match status" value="1"/>
</dbReference>
<dbReference type="Proteomes" id="UP001186944">
    <property type="component" value="Unassembled WGS sequence"/>
</dbReference>
<feature type="compositionally biased region" description="Basic and acidic residues" evidence="1">
    <location>
        <begin position="1"/>
        <end position="13"/>
    </location>
</feature>
<evidence type="ECO:0000313" key="3">
    <source>
        <dbReference type="Proteomes" id="UP001186944"/>
    </source>
</evidence>
<comment type="caution">
    <text evidence="2">The sequence shown here is derived from an EMBL/GenBank/DDBJ whole genome shotgun (WGS) entry which is preliminary data.</text>
</comment>
<dbReference type="InterPro" id="IPR011993">
    <property type="entry name" value="PH-like_dom_sf"/>
</dbReference>
<evidence type="ECO:0000256" key="1">
    <source>
        <dbReference type="SAM" id="MobiDB-lite"/>
    </source>
</evidence>
<dbReference type="Gene3D" id="2.30.29.30">
    <property type="entry name" value="Pleckstrin-homology domain (PH domain)/Phosphotyrosine-binding domain (PTB)"/>
    <property type="match status" value="1"/>
</dbReference>
<organism evidence="2 3">
    <name type="scientific">Pinctada imbricata</name>
    <name type="common">Atlantic pearl-oyster</name>
    <name type="synonym">Pinctada martensii</name>
    <dbReference type="NCBI Taxonomy" id="66713"/>
    <lineage>
        <taxon>Eukaryota</taxon>
        <taxon>Metazoa</taxon>
        <taxon>Spiralia</taxon>
        <taxon>Lophotrochozoa</taxon>
        <taxon>Mollusca</taxon>
        <taxon>Bivalvia</taxon>
        <taxon>Autobranchia</taxon>
        <taxon>Pteriomorphia</taxon>
        <taxon>Pterioida</taxon>
        <taxon>Pterioidea</taxon>
        <taxon>Pteriidae</taxon>
        <taxon>Pinctada</taxon>
    </lineage>
</organism>
<feature type="region of interest" description="Disordered" evidence="1">
    <location>
        <begin position="1"/>
        <end position="23"/>
    </location>
</feature>
<evidence type="ECO:0000313" key="2">
    <source>
        <dbReference type="EMBL" id="KAK3105668.1"/>
    </source>
</evidence>
<dbReference type="EMBL" id="VSWD01000003">
    <property type="protein sequence ID" value="KAK3105668.1"/>
    <property type="molecule type" value="Genomic_DNA"/>
</dbReference>
<accession>A0AA89CCG8</accession>
<gene>
    <name evidence="2" type="ORF">FSP39_003006</name>
</gene>
<feature type="compositionally biased region" description="Basic and acidic residues" evidence="1">
    <location>
        <begin position="87"/>
        <end position="109"/>
    </location>
</feature>